<feature type="repeat" description="ANK" evidence="3">
    <location>
        <begin position="488"/>
        <end position="520"/>
    </location>
</feature>
<keyword evidence="2 3" id="KW-0040">ANK repeat</keyword>
<dbReference type="STRING" id="5514.A0A395RJ35"/>
<dbReference type="InterPro" id="IPR002110">
    <property type="entry name" value="Ankyrin_rpt"/>
</dbReference>
<dbReference type="Pfam" id="PF12796">
    <property type="entry name" value="Ank_2"/>
    <property type="match status" value="1"/>
</dbReference>
<accession>A0A395RJ35</accession>
<dbReference type="Proteomes" id="UP000266152">
    <property type="component" value="Unassembled WGS sequence"/>
</dbReference>
<keyword evidence="1" id="KW-0677">Repeat</keyword>
<keyword evidence="5" id="KW-1185">Reference proteome</keyword>
<dbReference type="EMBL" id="PXOF01000197">
    <property type="protein sequence ID" value="RGP60104.1"/>
    <property type="molecule type" value="Genomic_DNA"/>
</dbReference>
<dbReference type="PROSITE" id="PS50088">
    <property type="entry name" value="ANK_REPEAT"/>
    <property type="match status" value="2"/>
</dbReference>
<dbReference type="InterPro" id="IPR036770">
    <property type="entry name" value="Ankyrin_rpt-contain_sf"/>
</dbReference>
<evidence type="ECO:0000313" key="4">
    <source>
        <dbReference type="EMBL" id="RGP60104.1"/>
    </source>
</evidence>
<evidence type="ECO:0000256" key="3">
    <source>
        <dbReference type="PROSITE-ProRule" id="PRU00023"/>
    </source>
</evidence>
<evidence type="ECO:0000256" key="1">
    <source>
        <dbReference type="ARBA" id="ARBA00022737"/>
    </source>
</evidence>
<reference evidence="4 5" key="1">
    <citation type="journal article" date="2018" name="PLoS Pathog.">
        <title>Evolution of structural diversity of trichothecenes, a family of toxins produced by plant pathogenic and entomopathogenic fungi.</title>
        <authorList>
            <person name="Proctor R.H."/>
            <person name="McCormick S.P."/>
            <person name="Kim H.S."/>
            <person name="Cardoza R.E."/>
            <person name="Stanley A.M."/>
            <person name="Lindo L."/>
            <person name="Kelly A."/>
            <person name="Brown D.W."/>
            <person name="Lee T."/>
            <person name="Vaughan M.M."/>
            <person name="Alexander N.J."/>
            <person name="Busman M."/>
            <person name="Gutierrez S."/>
        </authorList>
    </citation>
    <scope>NUCLEOTIDE SEQUENCE [LARGE SCALE GENOMIC DNA]</scope>
    <source>
        <strain evidence="4 5">NRRL 3299</strain>
    </source>
</reference>
<proteinExistence type="predicted"/>
<dbReference type="InterPro" id="IPR051165">
    <property type="entry name" value="Multifunctional_ANK_Repeat"/>
</dbReference>
<dbReference type="Gene3D" id="1.25.40.20">
    <property type="entry name" value="Ankyrin repeat-containing domain"/>
    <property type="match status" value="2"/>
</dbReference>
<comment type="caution">
    <text evidence="4">The sequence shown here is derived from an EMBL/GenBank/DDBJ whole genome shotgun (WGS) entry which is preliminary data.</text>
</comment>
<protein>
    <submittedName>
        <fullName evidence="4">Uncharacterized protein</fullName>
    </submittedName>
</protein>
<evidence type="ECO:0000256" key="2">
    <source>
        <dbReference type="ARBA" id="ARBA00023043"/>
    </source>
</evidence>
<feature type="repeat" description="ANK" evidence="3">
    <location>
        <begin position="419"/>
        <end position="447"/>
    </location>
</feature>
<dbReference type="AlphaFoldDB" id="A0A395RJ35"/>
<dbReference type="PANTHER" id="PTHR24123:SF33">
    <property type="entry name" value="PROTEIN HOS4"/>
    <property type="match status" value="1"/>
</dbReference>
<dbReference type="PANTHER" id="PTHR24123">
    <property type="entry name" value="ANKYRIN REPEAT-CONTAINING"/>
    <property type="match status" value="1"/>
</dbReference>
<gene>
    <name evidence="4" type="ORF">FSPOR_10844</name>
</gene>
<sequence>MSGLEILGAVASSIALGQAVKGTLKAVDFLRQNSGMKRECGDLKGEILMIEYLIIQAQQQADPAMPAQRLLGLTEYPLVSLATEQLQDILNELNQILEKYSHHRKANDPKRYVDRVKWLSDASKIDDLRERSQAIKSNLHMAITFRVSSMVDHGNIRQEVSVEARKARGQEAEDRGVIHSPNLAREETGGQNMSLDAVFRNENFMNLTTIQSQSTRMCGPGCQCRCHRNKQEYTGGSWAKSLLGSWLVRYEFSGNTCQGSCRSNTAVKLEYQLPKWLWAGVVSVEMCQDPRLNLSLRPCRVLPLSHEVYFMIDHPLVLQEHIRNGHKYFPDDTNKIGQTLLETQLQIIGCDLVRICDESEPKPDIFRFILESVTSYIPDWDESHRSDVHLEAMDPGGTQEGMLKALQEQPWAIDELDGTGFSPIHHAIVEGNLEALDLLIKAKANINQHCYAKRTPLVLSAQAGRERETARLLESEECRMNMNYTAPSRFSALDFAIKIGSLAIVRMLLEAGATVKRHNSFEPLLQTFSRYTKGSQDAADEMFHTLLMHGADLEEKDNFGYTAVMRAVLCKNALALRSLVSAGASLTGISSENANVLHFVAAYPDVDMINCIRKQNPAGVGLEQRDIYDRNPLHILYEVWNLPSWKITDFPPRPSFVEMETFIKFYFDLLIPDLRRHMLTIDSLLRAVKYRDVSTATEILDQLIERKVRCNQTGLVGWHRGLKGYVVDGGWDYLEDVLKDEYDETNDKIGRASVARCKAINDPEMEEFF</sequence>
<organism evidence="4 5">
    <name type="scientific">Fusarium sporotrichioides</name>
    <dbReference type="NCBI Taxonomy" id="5514"/>
    <lineage>
        <taxon>Eukaryota</taxon>
        <taxon>Fungi</taxon>
        <taxon>Dikarya</taxon>
        <taxon>Ascomycota</taxon>
        <taxon>Pezizomycotina</taxon>
        <taxon>Sordariomycetes</taxon>
        <taxon>Hypocreomycetidae</taxon>
        <taxon>Hypocreales</taxon>
        <taxon>Nectriaceae</taxon>
        <taxon>Fusarium</taxon>
    </lineage>
</organism>
<evidence type="ECO:0000313" key="5">
    <source>
        <dbReference type="Proteomes" id="UP000266152"/>
    </source>
</evidence>
<name>A0A395RJ35_FUSSP</name>
<dbReference type="SUPFAM" id="SSF48403">
    <property type="entry name" value="Ankyrin repeat"/>
    <property type="match status" value="1"/>
</dbReference>
<dbReference type="SMART" id="SM00248">
    <property type="entry name" value="ANK"/>
    <property type="match status" value="4"/>
</dbReference>
<dbReference type="PROSITE" id="PS50297">
    <property type="entry name" value="ANK_REP_REGION"/>
    <property type="match status" value="1"/>
</dbReference>